<keyword evidence="1" id="KW-0812">Transmembrane</keyword>
<feature type="transmembrane region" description="Helical" evidence="1">
    <location>
        <begin position="58"/>
        <end position="79"/>
    </location>
</feature>
<dbReference type="EMBL" id="AYTS01000076">
    <property type="protein sequence ID" value="OOP56522.1"/>
    <property type="molecule type" value="Genomic_DNA"/>
</dbReference>
<evidence type="ECO:0000313" key="4">
    <source>
        <dbReference type="Proteomes" id="UP000189681"/>
    </source>
</evidence>
<feature type="transmembrane region" description="Helical" evidence="1">
    <location>
        <begin position="12"/>
        <end position="32"/>
    </location>
</feature>
<comment type="caution">
    <text evidence="3">The sequence shown here is derived from an EMBL/GenBank/DDBJ whole genome shotgun (WGS) entry which is preliminary data.</text>
</comment>
<sequence length="133" mass="14961">MDKSKGNLVIDALMFLCVMAMTGIGLLMKFVLLPGKDTRAVYGRKVELFLFGMDRHQWGTIHMIVAFVFLGLAVLHVFLHWKMILSLCPRLIGSTVARRVVAIILVIAGIFLVVFPLVVKPEVQEPDHIGRKY</sequence>
<organism evidence="3 4">
    <name type="scientific">Candidatus Brocadia carolinensis</name>
    <dbReference type="NCBI Taxonomy" id="1004156"/>
    <lineage>
        <taxon>Bacteria</taxon>
        <taxon>Pseudomonadati</taxon>
        <taxon>Planctomycetota</taxon>
        <taxon>Candidatus Brocadiia</taxon>
        <taxon>Candidatus Brocadiales</taxon>
        <taxon>Candidatus Brocadiaceae</taxon>
        <taxon>Candidatus Brocadia</taxon>
    </lineage>
</organism>
<dbReference type="Proteomes" id="UP000189681">
    <property type="component" value="Unassembled WGS sequence"/>
</dbReference>
<keyword evidence="1" id="KW-0472">Membrane</keyword>
<keyword evidence="1" id="KW-1133">Transmembrane helix</keyword>
<accession>A0A1V4ATP3</accession>
<feature type="domain" description="Flavinylation-associated cytochrome" evidence="2">
    <location>
        <begin position="9"/>
        <end position="81"/>
    </location>
</feature>
<evidence type="ECO:0000256" key="1">
    <source>
        <dbReference type="SAM" id="Phobius"/>
    </source>
</evidence>
<proteinExistence type="predicted"/>
<feature type="transmembrane region" description="Helical" evidence="1">
    <location>
        <begin position="100"/>
        <end position="119"/>
    </location>
</feature>
<name>A0A1V4ATP3_9BACT</name>
<protein>
    <recommendedName>
        <fullName evidence="2">Flavinylation-associated cytochrome domain-containing protein</fullName>
    </recommendedName>
</protein>
<dbReference type="InterPro" id="IPR025517">
    <property type="entry name" value="DUF4405"/>
</dbReference>
<dbReference type="Pfam" id="PF14358">
    <property type="entry name" value="DUF4405"/>
    <property type="match status" value="1"/>
</dbReference>
<gene>
    <name evidence="3" type="ORF">AYP45_08540</name>
</gene>
<reference evidence="3 4" key="1">
    <citation type="journal article" date="2017" name="Water Res.">
        <title>Discovery and metagenomic analysis of an anammox bacterial enrichment related to Candidatus "Brocadia caroliniensis" in a full-scale glycerol-fed nitritation-denitritation separate centrate treatment process.</title>
        <authorList>
            <person name="Park H."/>
            <person name="Brotto A.C."/>
            <person name="van Loosdrecht M.C."/>
            <person name="Chandran K."/>
        </authorList>
    </citation>
    <scope>NUCLEOTIDE SEQUENCE [LARGE SCALE GENOMIC DNA]</scope>
    <source>
        <strain evidence="3">26THWARD</strain>
    </source>
</reference>
<evidence type="ECO:0000259" key="2">
    <source>
        <dbReference type="Pfam" id="PF14358"/>
    </source>
</evidence>
<evidence type="ECO:0000313" key="3">
    <source>
        <dbReference type="EMBL" id="OOP56522.1"/>
    </source>
</evidence>
<dbReference type="AlphaFoldDB" id="A0A1V4ATP3"/>
<dbReference type="STRING" id="1004156.AYP45_08540"/>